<comment type="caution">
    <text evidence="2">The sequence shown here is derived from an EMBL/GenBank/DDBJ whole genome shotgun (WGS) entry which is preliminary data.</text>
</comment>
<name>A0AAN9PQR9_CANGL</name>
<reference evidence="2 3" key="1">
    <citation type="submission" date="2024-01" db="EMBL/GenBank/DDBJ databases">
        <title>The genomes of 5 underutilized Papilionoideae crops provide insights into root nodulation and disease resistanc.</title>
        <authorList>
            <person name="Jiang F."/>
        </authorList>
    </citation>
    <scope>NUCLEOTIDE SEQUENCE [LARGE SCALE GENOMIC DNA]</scope>
    <source>
        <strain evidence="2">LVBAO_FW01</strain>
        <tissue evidence="2">Leaves</tissue>
    </source>
</reference>
<feature type="compositionally biased region" description="Basic and acidic residues" evidence="1">
    <location>
        <begin position="233"/>
        <end position="244"/>
    </location>
</feature>
<dbReference type="PANTHER" id="PTHR34197">
    <property type="entry name" value="OS04G0591300 PROTEIN"/>
    <property type="match status" value="1"/>
</dbReference>
<evidence type="ECO:0000313" key="3">
    <source>
        <dbReference type="Proteomes" id="UP001367508"/>
    </source>
</evidence>
<dbReference type="Proteomes" id="UP001367508">
    <property type="component" value="Unassembled WGS sequence"/>
</dbReference>
<evidence type="ECO:0000256" key="1">
    <source>
        <dbReference type="SAM" id="MobiDB-lite"/>
    </source>
</evidence>
<protein>
    <submittedName>
        <fullName evidence="2">Uncharacterized protein</fullName>
    </submittedName>
</protein>
<proteinExistence type="predicted"/>
<dbReference type="EMBL" id="JAYMYQ010000010">
    <property type="protein sequence ID" value="KAK7306996.1"/>
    <property type="molecule type" value="Genomic_DNA"/>
</dbReference>
<feature type="region of interest" description="Disordered" evidence="1">
    <location>
        <begin position="218"/>
        <end position="247"/>
    </location>
</feature>
<gene>
    <name evidence="2" type="ORF">VNO77_39668</name>
</gene>
<evidence type="ECO:0000313" key="2">
    <source>
        <dbReference type="EMBL" id="KAK7306996.1"/>
    </source>
</evidence>
<dbReference type="PANTHER" id="PTHR34197:SF3">
    <property type="entry name" value="DUF740 FAMILY PROTEIN"/>
    <property type="match status" value="1"/>
</dbReference>
<dbReference type="AlphaFoldDB" id="A0AAN9PQR9"/>
<accession>A0AAN9PQR9</accession>
<keyword evidence="3" id="KW-1185">Reference proteome</keyword>
<sequence length="389" mass="42431">MKERNKGVEAYTNDNMDCYYSTSELPCKKHPSSSSVGICAYCLKDRLVKLVCSDCGEQRLSSCSCSDEMISSHRNSCTVEVGSVGRVSFLIENEKNNSNEIPQVLQQFNNSNKAKLQDKEGEEVMVLRRSSSNCVEIKRHGGFWRIGKLFRKKKEKDCGRSVGGFDERSEMWMLDHGGVSRSRSLCSFRGGGLFGSEDGGDSLLSGARSSISAARSSGVNMLESGRRSGYSEAEPRRSGFDGERGGGGGGGLMDVDGGFYGGGVNRRVFSLRESDFKGMDESSFIDLKLDYSSESKPEFSAAKMGDNSTLSAFGSIRGGNFMAHDGGASYGGLVGDGSVLASGGSCRITVNDRGIKRGRKSMKGWRWIFRYHSNWGGARKRDEDLMFKT</sequence>
<organism evidence="2 3">
    <name type="scientific">Canavalia gladiata</name>
    <name type="common">Sword bean</name>
    <name type="synonym">Dolichos gladiatus</name>
    <dbReference type="NCBI Taxonomy" id="3824"/>
    <lineage>
        <taxon>Eukaryota</taxon>
        <taxon>Viridiplantae</taxon>
        <taxon>Streptophyta</taxon>
        <taxon>Embryophyta</taxon>
        <taxon>Tracheophyta</taxon>
        <taxon>Spermatophyta</taxon>
        <taxon>Magnoliopsida</taxon>
        <taxon>eudicotyledons</taxon>
        <taxon>Gunneridae</taxon>
        <taxon>Pentapetalae</taxon>
        <taxon>rosids</taxon>
        <taxon>fabids</taxon>
        <taxon>Fabales</taxon>
        <taxon>Fabaceae</taxon>
        <taxon>Papilionoideae</taxon>
        <taxon>50 kb inversion clade</taxon>
        <taxon>NPAAA clade</taxon>
        <taxon>indigoferoid/millettioid clade</taxon>
        <taxon>Phaseoleae</taxon>
        <taxon>Canavalia</taxon>
    </lineage>
</organism>